<sequence>MAYARHQSFYIRDKWFSKGLKAVKQNKRFFFNEYAFETVGLGKNMLESLKYWLFAFDVLEEKTVEGQRIHTLTELGEILFQNDRLLQKNETLAILHYHLVMNRNDYSTVFDWYFNRYRETSVSKPDLFSSFVTWVSQNEVKEISENSLKRDIDCLIQFYTKAPDDNDPEDGMFSPFSKLTLMKSERSGEGFDTIKKIIPEPNAIGIISLYYILLNSDAIPEDRLISVDEIVNGDNLWGKIFNLSRNKVVEALNILTNHEKYPIEYVRTNNLDYIKLPMISSVEYIKSELLKG</sequence>
<evidence type="ECO:0000259" key="1">
    <source>
        <dbReference type="Pfam" id="PF13182"/>
    </source>
</evidence>
<gene>
    <name evidence="2" type="ORF">PAECIP111892_05244</name>
</gene>
<evidence type="ECO:0000313" key="3">
    <source>
        <dbReference type="Proteomes" id="UP000838324"/>
    </source>
</evidence>
<dbReference type="InterPro" id="IPR025248">
    <property type="entry name" value="DUF4007"/>
</dbReference>
<protein>
    <recommendedName>
        <fullName evidence="1">DUF4007 domain-containing protein</fullName>
    </recommendedName>
</protein>
<name>A0ABN8H406_9BACL</name>
<keyword evidence="3" id="KW-1185">Reference proteome</keyword>
<dbReference type="Proteomes" id="UP000838324">
    <property type="component" value="Unassembled WGS sequence"/>
</dbReference>
<feature type="domain" description="DUF4007" evidence="1">
    <location>
        <begin position="3"/>
        <end position="277"/>
    </location>
</feature>
<proteinExistence type="predicted"/>
<organism evidence="2 3">
    <name type="scientific">Paenibacillus auburnensis</name>
    <dbReference type="NCBI Taxonomy" id="2905649"/>
    <lineage>
        <taxon>Bacteria</taxon>
        <taxon>Bacillati</taxon>
        <taxon>Bacillota</taxon>
        <taxon>Bacilli</taxon>
        <taxon>Bacillales</taxon>
        <taxon>Paenibacillaceae</taxon>
        <taxon>Paenibacillus</taxon>
    </lineage>
</organism>
<accession>A0ABN8H406</accession>
<evidence type="ECO:0000313" key="2">
    <source>
        <dbReference type="EMBL" id="CAH1222951.1"/>
    </source>
</evidence>
<dbReference type="EMBL" id="CAKMMG010000012">
    <property type="protein sequence ID" value="CAH1222951.1"/>
    <property type="molecule type" value="Genomic_DNA"/>
</dbReference>
<dbReference type="Pfam" id="PF13182">
    <property type="entry name" value="DUF4007"/>
    <property type="match status" value="1"/>
</dbReference>
<reference evidence="2" key="1">
    <citation type="submission" date="2022-01" db="EMBL/GenBank/DDBJ databases">
        <authorList>
            <person name="Criscuolo A."/>
        </authorList>
    </citation>
    <scope>NUCLEOTIDE SEQUENCE</scope>
    <source>
        <strain evidence="2">CIP111892</strain>
    </source>
</reference>
<dbReference type="RefSeq" id="WP_236337136.1">
    <property type="nucleotide sequence ID" value="NZ_CAKMMG010000012.1"/>
</dbReference>
<comment type="caution">
    <text evidence="2">The sequence shown here is derived from an EMBL/GenBank/DDBJ whole genome shotgun (WGS) entry which is preliminary data.</text>
</comment>